<sequence length="97" mass="10953">MRHLFDLMRARLDARGDDTFAPLVLDECLCFRLNSRQCDWHHFIGLQGGVRYASYVPQLHEHQPACLVHGVRYGQGYAWTPGIHTAAQIAFAGSNSL</sequence>
<evidence type="ECO:0000313" key="2">
    <source>
        <dbReference type="Proteomes" id="UP000054903"/>
    </source>
</evidence>
<name>A0A157ZUW0_9BURK</name>
<dbReference type="EMBL" id="FCNX02000002">
    <property type="protein sequence ID" value="SAK49259.1"/>
    <property type="molecule type" value="Genomic_DNA"/>
</dbReference>
<proteinExistence type="predicted"/>
<dbReference type="Proteomes" id="UP000054903">
    <property type="component" value="Unassembled WGS sequence"/>
</dbReference>
<organism evidence="1 2">
    <name type="scientific">Caballeronia fortuita</name>
    <dbReference type="NCBI Taxonomy" id="1777138"/>
    <lineage>
        <taxon>Bacteria</taxon>
        <taxon>Pseudomonadati</taxon>
        <taxon>Pseudomonadota</taxon>
        <taxon>Betaproteobacteria</taxon>
        <taxon>Burkholderiales</taxon>
        <taxon>Burkholderiaceae</taxon>
        <taxon>Caballeronia</taxon>
    </lineage>
</organism>
<keyword evidence="2" id="KW-1185">Reference proteome</keyword>
<gene>
    <name evidence="1" type="ORF">AWB77_01114</name>
</gene>
<evidence type="ECO:0000313" key="1">
    <source>
        <dbReference type="EMBL" id="SAK49259.1"/>
    </source>
</evidence>
<accession>A0A157ZUW0</accession>
<dbReference type="AlphaFoldDB" id="A0A157ZUW0"/>
<reference evidence="1" key="1">
    <citation type="submission" date="2016-01" db="EMBL/GenBank/DDBJ databases">
        <authorList>
            <person name="Peeters C."/>
        </authorList>
    </citation>
    <scope>NUCLEOTIDE SEQUENCE</scope>
    <source>
        <strain evidence="1">LMG 29320</strain>
    </source>
</reference>
<protein>
    <submittedName>
        <fullName evidence="1">Uncharacterized protein</fullName>
    </submittedName>
</protein>
<comment type="caution">
    <text evidence="1">The sequence shown here is derived from an EMBL/GenBank/DDBJ whole genome shotgun (WGS) entry which is preliminary data.</text>
</comment>